<dbReference type="Pfam" id="PF08212">
    <property type="entry name" value="Lipocalin_2"/>
    <property type="match status" value="1"/>
</dbReference>
<reference evidence="5" key="1">
    <citation type="submission" date="2017-12" db="EMBL/GenBank/DDBJ databases">
        <authorList>
            <person name="Hurst M.R.H."/>
        </authorList>
    </citation>
    <scope>NUCLEOTIDE SEQUENCE [LARGE SCALE GENOMIC DNA]</scope>
    <source>
        <strain evidence="5">FI11154</strain>
    </source>
</reference>
<dbReference type="EMBL" id="JABFCY010000007">
    <property type="protein sequence ID" value="NNU61181.1"/>
    <property type="molecule type" value="Genomic_DNA"/>
</dbReference>
<keyword evidence="2" id="KW-0472">Membrane</keyword>
<comment type="function">
    <text evidence="2">Involved in the storage or transport of lipids necessary for membrane maintenance under stressful conditions. Displays a binding preference for lysophospholipids.</text>
</comment>
<dbReference type="Gene3D" id="2.40.128.20">
    <property type="match status" value="1"/>
</dbReference>
<evidence type="ECO:0000313" key="6">
    <source>
        <dbReference type="Proteomes" id="UP000246073"/>
    </source>
</evidence>
<dbReference type="GO" id="GO:0006950">
    <property type="term" value="P:response to stress"/>
    <property type="evidence" value="ECO:0007669"/>
    <property type="project" value="UniProtKB-ARBA"/>
</dbReference>
<dbReference type="PRINTS" id="PR01171">
    <property type="entry name" value="BCTLIPOCALIN"/>
</dbReference>
<dbReference type="PROSITE" id="PS00213">
    <property type="entry name" value="LIPOCALIN"/>
    <property type="match status" value="1"/>
</dbReference>
<comment type="subcellular location">
    <subcellularLocation>
        <location evidence="2">Cell outer membrane</location>
    </subcellularLocation>
</comment>
<dbReference type="InterPro" id="IPR047202">
    <property type="entry name" value="Lipocalin_Blc-like_dom"/>
</dbReference>
<keyword evidence="2 5" id="KW-0449">Lipoprotein</keyword>
<dbReference type="GO" id="GO:0009279">
    <property type="term" value="C:cell outer membrane"/>
    <property type="evidence" value="ECO:0007669"/>
    <property type="project" value="UniProtKB-SubCell"/>
</dbReference>
<dbReference type="PIRSF" id="PIRSF036893">
    <property type="entry name" value="Lipocalin_ApoD"/>
    <property type="match status" value="1"/>
</dbReference>
<organism evidence="5 6">
    <name type="scientific">Ochrobactrum soli</name>
    <dbReference type="NCBI Taxonomy" id="2448455"/>
    <lineage>
        <taxon>Bacteria</taxon>
        <taxon>Pseudomonadati</taxon>
        <taxon>Pseudomonadota</taxon>
        <taxon>Alphaproteobacteria</taxon>
        <taxon>Hyphomicrobiales</taxon>
        <taxon>Brucellaceae</taxon>
        <taxon>Brucella/Ochrobactrum group</taxon>
        <taxon>Ochrobactrum</taxon>
    </lineage>
</organism>
<accession>A0A2P9HC53</accession>
<name>A0A2P9HC53_9HYPH</name>
<evidence type="ECO:0000256" key="1">
    <source>
        <dbReference type="ARBA" id="ARBA00006889"/>
    </source>
</evidence>
<gene>
    <name evidence="4" type="ORF">HKX02_13110</name>
    <name evidence="5" type="ORF">OHAE_4474</name>
</gene>
<evidence type="ECO:0000313" key="5">
    <source>
        <dbReference type="EMBL" id="SPL61682.1"/>
    </source>
</evidence>
<dbReference type="InterPro" id="IPR012674">
    <property type="entry name" value="Calycin"/>
</dbReference>
<dbReference type="Proteomes" id="UP000246073">
    <property type="component" value="Unassembled WGS sequence"/>
</dbReference>
<dbReference type="SUPFAM" id="SSF50814">
    <property type="entry name" value="Lipocalins"/>
    <property type="match status" value="1"/>
</dbReference>
<keyword evidence="2" id="KW-0732">Signal</keyword>
<dbReference type="AlphaFoldDB" id="A0A2P9HC53"/>
<keyword evidence="2" id="KW-0998">Cell outer membrane</keyword>
<evidence type="ECO:0000256" key="2">
    <source>
        <dbReference type="PIRNR" id="PIRNR036893"/>
    </source>
</evidence>
<evidence type="ECO:0000259" key="3">
    <source>
        <dbReference type="Pfam" id="PF08212"/>
    </source>
</evidence>
<dbReference type="InterPro" id="IPR022271">
    <property type="entry name" value="Lipocalin_ApoD"/>
</dbReference>
<dbReference type="EMBL" id="OOFM01000001">
    <property type="protein sequence ID" value="SPL61682.1"/>
    <property type="molecule type" value="Genomic_DNA"/>
</dbReference>
<comment type="subunit">
    <text evidence="2">Homodimer.</text>
</comment>
<feature type="signal peptide" evidence="2">
    <location>
        <begin position="1"/>
        <end position="22"/>
    </location>
</feature>
<dbReference type="Proteomes" id="UP000574931">
    <property type="component" value="Unassembled WGS sequence"/>
</dbReference>
<dbReference type="PANTHER" id="PTHR10612:SF34">
    <property type="entry name" value="APOLIPOPROTEIN D"/>
    <property type="match status" value="1"/>
</dbReference>
<keyword evidence="2" id="KW-0446">Lipid-binding</keyword>
<evidence type="ECO:0000313" key="7">
    <source>
        <dbReference type="Proteomes" id="UP000574931"/>
    </source>
</evidence>
<dbReference type="RefSeq" id="WP_109365895.1">
    <property type="nucleotide sequence ID" value="NZ_JABFCY010000007.1"/>
</dbReference>
<dbReference type="CDD" id="cd19438">
    <property type="entry name" value="lipocalin_Blc-like"/>
    <property type="match status" value="1"/>
</dbReference>
<protein>
    <recommendedName>
        <fullName evidence="2">Outer membrane lipoprotein Blc</fullName>
    </recommendedName>
</protein>
<dbReference type="InterPro" id="IPR022272">
    <property type="entry name" value="Lipocalin_CS"/>
</dbReference>
<sequence>MKTAKFLLGISGLALGFALARAASPQVPKGVVPVKPFDLSRYLGKWFELGRIENRFERGLTRTTAEYSLNADGTVRVVNSGFDPWKGRSTSATGTAKFVGASDEGALKVSFFGPFYGGYNIVDLDENYEWAIIVGSSRNYFWVLSRSTVLTEELKARAVAVALLLGINPDAIHWIPQEKPL</sequence>
<dbReference type="InterPro" id="IPR002446">
    <property type="entry name" value="Lipocalin_bac"/>
</dbReference>
<reference evidence="6" key="2">
    <citation type="submission" date="2017-12" db="EMBL/GenBank/DDBJ databases">
        <authorList>
            <person name="Diaz M."/>
        </authorList>
    </citation>
    <scope>NUCLEOTIDE SEQUENCE [LARGE SCALE GENOMIC DNA]</scope>
    <source>
        <strain evidence="6">FI11154</strain>
    </source>
</reference>
<proteinExistence type="inferred from homology"/>
<evidence type="ECO:0000313" key="4">
    <source>
        <dbReference type="EMBL" id="NNU61181.1"/>
    </source>
</evidence>
<dbReference type="InterPro" id="IPR000566">
    <property type="entry name" value="Lipocln_cytosolic_FA-bd_dom"/>
</dbReference>
<dbReference type="PANTHER" id="PTHR10612">
    <property type="entry name" value="APOLIPOPROTEIN D"/>
    <property type="match status" value="1"/>
</dbReference>
<dbReference type="GO" id="GO:0008289">
    <property type="term" value="F:lipid binding"/>
    <property type="evidence" value="ECO:0007669"/>
    <property type="project" value="UniProtKB-UniRule"/>
</dbReference>
<feature type="chain" id="PRO_5044535679" description="Outer membrane lipoprotein Blc" evidence="2">
    <location>
        <begin position="23"/>
        <end position="181"/>
    </location>
</feature>
<keyword evidence="7" id="KW-1185">Reference proteome</keyword>
<comment type="similarity">
    <text evidence="1 2">Belongs to the calycin superfamily. Lipocalin family.</text>
</comment>
<feature type="domain" description="Lipocalin/cytosolic fatty-acid binding" evidence="3">
    <location>
        <begin position="37"/>
        <end position="177"/>
    </location>
</feature>
<reference evidence="4 7" key="3">
    <citation type="submission" date="2020-05" db="EMBL/GenBank/DDBJ databases">
        <title>Draft Genome Sequence of Ochrobactrum soli Isolated from Stable Fly Gut.</title>
        <authorList>
            <person name="Pileggi M.T."/>
            <person name="Vazhakkala L.J."/>
            <person name="Wong C.N."/>
        </authorList>
    </citation>
    <scope>NUCLEOTIDE SEQUENCE [LARGE SCALE GENOMIC DNA]</scope>
    <source>
        <strain evidence="4 7">MTP-C0764</strain>
    </source>
</reference>